<keyword evidence="3" id="KW-0732">Signal</keyword>
<dbReference type="SUPFAM" id="SSF88713">
    <property type="entry name" value="Glycoside hydrolase/deacetylase"/>
    <property type="match status" value="1"/>
</dbReference>
<feature type="signal peptide" evidence="3">
    <location>
        <begin position="1"/>
        <end position="22"/>
    </location>
</feature>
<dbReference type="GO" id="GO:0046872">
    <property type="term" value="F:metal ion binding"/>
    <property type="evidence" value="ECO:0007669"/>
    <property type="project" value="UniProtKB-KW"/>
</dbReference>
<dbReference type="STRING" id="1048205.AB852_12585"/>
<dbReference type="GO" id="GO:0016020">
    <property type="term" value="C:membrane"/>
    <property type="evidence" value="ECO:0007669"/>
    <property type="project" value="TreeGrafter"/>
</dbReference>
<feature type="domain" description="NodB homology" evidence="4">
    <location>
        <begin position="50"/>
        <end position="226"/>
    </location>
</feature>
<accession>A0A1Q4VAX0</accession>
<dbReference type="Pfam" id="PF01522">
    <property type="entry name" value="Polysacc_deac_1"/>
    <property type="match status" value="1"/>
</dbReference>
<dbReference type="InterPro" id="IPR050248">
    <property type="entry name" value="Polysacc_deacetylase_ArnD"/>
</dbReference>
<evidence type="ECO:0000256" key="3">
    <source>
        <dbReference type="SAM" id="SignalP"/>
    </source>
</evidence>
<dbReference type="InterPro" id="IPR011330">
    <property type="entry name" value="Glyco_hydro/deAcase_b/a-brl"/>
</dbReference>
<dbReference type="InterPro" id="IPR002509">
    <property type="entry name" value="NODB_dom"/>
</dbReference>
<evidence type="ECO:0000313" key="5">
    <source>
        <dbReference type="EMBL" id="OKH94963.1"/>
    </source>
</evidence>
<protein>
    <submittedName>
        <fullName evidence="5">Polysaccharide deacetylase</fullName>
    </submittedName>
</protein>
<dbReference type="GO" id="GO:0016810">
    <property type="term" value="F:hydrolase activity, acting on carbon-nitrogen (but not peptide) bonds"/>
    <property type="evidence" value="ECO:0007669"/>
    <property type="project" value="InterPro"/>
</dbReference>
<keyword evidence="1" id="KW-0479">Metal-binding</keyword>
<evidence type="ECO:0000259" key="4">
    <source>
        <dbReference type="PROSITE" id="PS51677"/>
    </source>
</evidence>
<evidence type="ECO:0000256" key="2">
    <source>
        <dbReference type="ARBA" id="ARBA00022801"/>
    </source>
</evidence>
<organism evidence="5 6">
    <name type="scientific">Streptomyces uncialis</name>
    <dbReference type="NCBI Taxonomy" id="1048205"/>
    <lineage>
        <taxon>Bacteria</taxon>
        <taxon>Bacillati</taxon>
        <taxon>Actinomycetota</taxon>
        <taxon>Actinomycetes</taxon>
        <taxon>Kitasatosporales</taxon>
        <taxon>Streptomycetaceae</taxon>
        <taxon>Streptomyces</taxon>
    </lineage>
</organism>
<sequence length="250" mass="26140">MKKQGRSRIWFGAALATLMSFAAVPGAAQADPGHGPGTARTGSGSDCSAGYVALTFDDGPTASTTAYLKALRDAGRVRATWFVTGALAAASPEGTRRIAAAGHHIGNHSYTHPDLVSLDAATAYAELRDTSRVVRAQTGRAPTLFRPPFGSTDARTRQDAARLGMTEVIWTADTVDWSGIPTETVVSNALTVRAGGIVLLHDGLQNTLAAIPGIVEGLAERGLCPGRIVRSAEPVEAWPGLTFHAKAARW</sequence>
<dbReference type="AlphaFoldDB" id="A0A1Q4VAX0"/>
<evidence type="ECO:0000256" key="1">
    <source>
        <dbReference type="ARBA" id="ARBA00022723"/>
    </source>
</evidence>
<keyword evidence="2" id="KW-0378">Hydrolase</keyword>
<dbReference type="Gene3D" id="3.20.20.370">
    <property type="entry name" value="Glycoside hydrolase/deacetylase"/>
    <property type="match status" value="1"/>
</dbReference>
<feature type="chain" id="PRO_5038792370" evidence="3">
    <location>
        <begin position="23"/>
        <end position="250"/>
    </location>
</feature>
<dbReference type="PANTHER" id="PTHR10587:SF133">
    <property type="entry name" value="CHITIN DEACETYLASE 1-RELATED"/>
    <property type="match status" value="1"/>
</dbReference>
<dbReference type="RefSeq" id="WP_073787153.1">
    <property type="nucleotide sequence ID" value="NZ_CP109290.1"/>
</dbReference>
<dbReference type="GO" id="GO:0005975">
    <property type="term" value="P:carbohydrate metabolic process"/>
    <property type="evidence" value="ECO:0007669"/>
    <property type="project" value="InterPro"/>
</dbReference>
<name>A0A1Q4VAX0_9ACTN</name>
<proteinExistence type="predicted"/>
<keyword evidence="6" id="KW-1185">Reference proteome</keyword>
<gene>
    <name evidence="5" type="ORF">AB852_12585</name>
</gene>
<dbReference type="PROSITE" id="PS51677">
    <property type="entry name" value="NODB"/>
    <property type="match status" value="1"/>
</dbReference>
<comment type="caution">
    <text evidence="5">The sequence shown here is derived from an EMBL/GenBank/DDBJ whole genome shotgun (WGS) entry which is preliminary data.</text>
</comment>
<dbReference type="CDD" id="cd10917">
    <property type="entry name" value="CE4_NodB_like_6s_7s"/>
    <property type="match status" value="1"/>
</dbReference>
<dbReference type="GeneID" id="96790952"/>
<dbReference type="PANTHER" id="PTHR10587">
    <property type="entry name" value="GLYCOSYL TRANSFERASE-RELATED"/>
    <property type="match status" value="1"/>
</dbReference>
<dbReference type="EMBL" id="LFBV01000002">
    <property type="protein sequence ID" value="OKH94963.1"/>
    <property type="molecule type" value="Genomic_DNA"/>
</dbReference>
<dbReference type="Proteomes" id="UP000186455">
    <property type="component" value="Unassembled WGS sequence"/>
</dbReference>
<reference evidence="5 6" key="1">
    <citation type="submission" date="2015-06" db="EMBL/GenBank/DDBJ databases">
        <title>Cloning and characterization of the uncialamcin biosynthetic gene cluster.</title>
        <authorList>
            <person name="Yan X."/>
            <person name="Huang T."/>
            <person name="Ge H."/>
            <person name="Shen B."/>
        </authorList>
    </citation>
    <scope>NUCLEOTIDE SEQUENCE [LARGE SCALE GENOMIC DNA]</scope>
    <source>
        <strain evidence="5 6">DCA2648</strain>
    </source>
</reference>
<evidence type="ECO:0000313" key="6">
    <source>
        <dbReference type="Proteomes" id="UP000186455"/>
    </source>
</evidence>